<dbReference type="Proteomes" id="UP000468735">
    <property type="component" value="Unassembled WGS sequence"/>
</dbReference>
<dbReference type="EMBL" id="WBMT01000025">
    <property type="protein sequence ID" value="KAB2341629.1"/>
    <property type="molecule type" value="Genomic_DNA"/>
</dbReference>
<evidence type="ECO:0000313" key="2">
    <source>
        <dbReference type="Proteomes" id="UP000468735"/>
    </source>
</evidence>
<organism evidence="1 2">
    <name type="scientific">Actinomadura rudentiformis</name>
    <dbReference type="NCBI Taxonomy" id="359158"/>
    <lineage>
        <taxon>Bacteria</taxon>
        <taxon>Bacillati</taxon>
        <taxon>Actinomycetota</taxon>
        <taxon>Actinomycetes</taxon>
        <taxon>Streptosporangiales</taxon>
        <taxon>Thermomonosporaceae</taxon>
        <taxon>Actinomadura</taxon>
    </lineage>
</organism>
<accession>A0A6H9YHD7</accession>
<reference evidence="1 2" key="1">
    <citation type="submission" date="2019-09" db="EMBL/GenBank/DDBJ databases">
        <title>Actinomadura physcomitrii sp. nov., a novel actinomycete isolated from moss [Physcomitrium sphaericum (Ludw) Fuernr].</title>
        <authorList>
            <person name="Zhuang X."/>
            <person name="Liu C."/>
        </authorList>
    </citation>
    <scope>NUCLEOTIDE SEQUENCE [LARGE SCALE GENOMIC DNA]</scope>
    <source>
        <strain evidence="1 2">HMC1</strain>
    </source>
</reference>
<protein>
    <submittedName>
        <fullName evidence="1">Uncharacterized protein</fullName>
    </submittedName>
</protein>
<sequence length="94" mass="10209">MSDSAIIIVDLSANQESATERATLATAWLVEHAIIVPNEHPDSLFSASRFSPGPNVTAAAPDFHVYPPVHYNGVDIISEPDRVSRTHGRHRIPA</sequence>
<proteinExistence type="predicted"/>
<evidence type="ECO:0000313" key="1">
    <source>
        <dbReference type="EMBL" id="KAB2341629.1"/>
    </source>
</evidence>
<name>A0A6H9YHD7_9ACTN</name>
<dbReference type="RefSeq" id="WP_151568451.1">
    <property type="nucleotide sequence ID" value="NZ_WBMT01000025.1"/>
</dbReference>
<keyword evidence="2" id="KW-1185">Reference proteome</keyword>
<dbReference type="AlphaFoldDB" id="A0A6H9YHD7"/>
<comment type="caution">
    <text evidence="1">The sequence shown here is derived from an EMBL/GenBank/DDBJ whole genome shotgun (WGS) entry which is preliminary data.</text>
</comment>
<gene>
    <name evidence="1" type="ORF">F8566_41605</name>
</gene>